<evidence type="ECO:0000256" key="1">
    <source>
        <dbReference type="SAM" id="MobiDB-lite"/>
    </source>
</evidence>
<dbReference type="Proteomes" id="UP000270471">
    <property type="component" value="Unassembled WGS sequence"/>
</dbReference>
<sequence length="279" mass="29450">MVFAVGLSCCALAWAAGQGGAADGPRAITSEEAGRLAMARFHAYENGPHRVTLKIDDGRDSYEVRGLIDYRKHRAVGSYAAGEPGPKQQKGLIAWDNSGLAVATEAKGTSPSSKTAEIARAAAKVPHGGWSPRAYAGYPLDVALRVVMALGADRPDNAQLLAQSGPRYLGESTLRGTSYARLSGPRPKPQETKPQETKPQETKSQKEGAAGAGSAAPTTPQPRRTGLSPLTYWVDEDGELGRLEIRSGGVERPVTVDFTGHEGRVKVPVEPWGESPGGK</sequence>
<gene>
    <name evidence="3" type="ORF">CTZ28_42075</name>
</gene>
<evidence type="ECO:0000256" key="2">
    <source>
        <dbReference type="SAM" id="SignalP"/>
    </source>
</evidence>
<proteinExistence type="predicted"/>
<comment type="caution">
    <text evidence="3">The sequence shown here is derived from an EMBL/GenBank/DDBJ whole genome shotgun (WGS) entry which is preliminary data.</text>
</comment>
<evidence type="ECO:0000313" key="3">
    <source>
        <dbReference type="EMBL" id="RMB80136.1"/>
    </source>
</evidence>
<organism evidence="3 4">
    <name type="scientific">Streptomyces shenzhenensis</name>
    <dbReference type="NCBI Taxonomy" id="943815"/>
    <lineage>
        <taxon>Bacteria</taxon>
        <taxon>Bacillati</taxon>
        <taxon>Actinomycetota</taxon>
        <taxon>Actinomycetes</taxon>
        <taxon>Kitasatosporales</taxon>
        <taxon>Streptomycetaceae</taxon>
        <taxon>Streptomyces</taxon>
    </lineage>
</organism>
<name>A0A3M0IE90_9ACTN</name>
<reference evidence="3 4" key="1">
    <citation type="submission" date="2017-11" db="EMBL/GenBank/DDBJ databases">
        <title>Draft genome of actinobacteria isolated from guarana (Paullinia cupana (Mart.) Ducke.</title>
        <authorList>
            <person name="Siqueira K.A."/>
            <person name="Liotti R.G."/>
            <person name="Mendes T.A.O."/>
            <person name="Soares M.A."/>
        </authorList>
    </citation>
    <scope>NUCLEOTIDE SEQUENCE [LARGE SCALE GENOMIC DNA]</scope>
    <source>
        <strain evidence="3 4">193</strain>
    </source>
</reference>
<dbReference type="AlphaFoldDB" id="A0A3M0IE90"/>
<dbReference type="EMBL" id="PENI01000047">
    <property type="protein sequence ID" value="RMB80136.1"/>
    <property type="molecule type" value="Genomic_DNA"/>
</dbReference>
<feature type="compositionally biased region" description="Basic and acidic residues" evidence="1">
    <location>
        <begin position="188"/>
        <end position="206"/>
    </location>
</feature>
<evidence type="ECO:0000313" key="4">
    <source>
        <dbReference type="Proteomes" id="UP000270471"/>
    </source>
</evidence>
<feature type="signal peptide" evidence="2">
    <location>
        <begin position="1"/>
        <end position="21"/>
    </location>
</feature>
<feature type="chain" id="PRO_5038677202" evidence="2">
    <location>
        <begin position="22"/>
        <end position="279"/>
    </location>
</feature>
<protein>
    <submittedName>
        <fullName evidence="3">Uncharacterized protein</fullName>
    </submittedName>
</protein>
<feature type="region of interest" description="Disordered" evidence="1">
    <location>
        <begin position="178"/>
        <end position="232"/>
    </location>
</feature>
<keyword evidence="2" id="KW-0732">Signal</keyword>
<accession>A0A3M0IE90</accession>
<keyword evidence="4" id="KW-1185">Reference proteome</keyword>